<evidence type="ECO:0000313" key="8">
    <source>
        <dbReference type="Proteomes" id="UP001461498"/>
    </source>
</evidence>
<dbReference type="InterPro" id="IPR029058">
    <property type="entry name" value="AB_hydrolase_fold"/>
</dbReference>
<dbReference type="EMBL" id="JAPXFL010000004">
    <property type="protein sequence ID" value="KAK9507689.1"/>
    <property type="molecule type" value="Genomic_DNA"/>
</dbReference>
<protein>
    <recommendedName>
        <fullName evidence="6">Lipase domain-containing protein</fullName>
    </recommendedName>
</protein>
<comment type="similarity">
    <text evidence="2 5">Belongs to the AB hydrolase superfamily. Lipase family.</text>
</comment>
<organism evidence="7 8">
    <name type="scientific">Rhynocoris fuscipes</name>
    <dbReference type="NCBI Taxonomy" id="488301"/>
    <lineage>
        <taxon>Eukaryota</taxon>
        <taxon>Metazoa</taxon>
        <taxon>Ecdysozoa</taxon>
        <taxon>Arthropoda</taxon>
        <taxon>Hexapoda</taxon>
        <taxon>Insecta</taxon>
        <taxon>Pterygota</taxon>
        <taxon>Neoptera</taxon>
        <taxon>Paraneoptera</taxon>
        <taxon>Hemiptera</taxon>
        <taxon>Heteroptera</taxon>
        <taxon>Panheteroptera</taxon>
        <taxon>Cimicomorpha</taxon>
        <taxon>Reduviidae</taxon>
        <taxon>Harpactorinae</taxon>
        <taxon>Harpactorini</taxon>
        <taxon>Rhynocoris</taxon>
    </lineage>
</organism>
<comment type="subcellular location">
    <subcellularLocation>
        <location evidence="1">Secreted</location>
    </subcellularLocation>
</comment>
<dbReference type="Proteomes" id="UP001461498">
    <property type="component" value="Unassembled WGS sequence"/>
</dbReference>
<dbReference type="GO" id="GO:0005615">
    <property type="term" value="C:extracellular space"/>
    <property type="evidence" value="ECO:0007669"/>
    <property type="project" value="TreeGrafter"/>
</dbReference>
<comment type="caution">
    <text evidence="7">The sequence shown here is derived from an EMBL/GenBank/DDBJ whole genome shotgun (WGS) entry which is preliminary data.</text>
</comment>
<dbReference type="PANTHER" id="PTHR11610">
    <property type="entry name" value="LIPASE"/>
    <property type="match status" value="1"/>
</dbReference>
<dbReference type="InterPro" id="IPR000734">
    <property type="entry name" value="TAG_lipase"/>
</dbReference>
<dbReference type="InterPro" id="IPR002331">
    <property type="entry name" value="Lipase_panc"/>
</dbReference>
<dbReference type="GO" id="GO:0016042">
    <property type="term" value="P:lipid catabolic process"/>
    <property type="evidence" value="ECO:0007669"/>
    <property type="project" value="TreeGrafter"/>
</dbReference>
<name>A0AAW1DCA3_9HEMI</name>
<evidence type="ECO:0000256" key="5">
    <source>
        <dbReference type="RuleBase" id="RU004262"/>
    </source>
</evidence>
<dbReference type="InterPro" id="IPR013818">
    <property type="entry name" value="Lipase"/>
</dbReference>
<evidence type="ECO:0000313" key="7">
    <source>
        <dbReference type="EMBL" id="KAK9507689.1"/>
    </source>
</evidence>
<feature type="domain" description="Lipase" evidence="6">
    <location>
        <begin position="17"/>
        <end position="240"/>
    </location>
</feature>
<evidence type="ECO:0000256" key="4">
    <source>
        <dbReference type="ARBA" id="ARBA00023157"/>
    </source>
</evidence>
<dbReference type="Gene3D" id="3.40.50.1820">
    <property type="entry name" value="alpha/beta hydrolase"/>
    <property type="match status" value="1"/>
</dbReference>
<sequence>MGYPWYDIFVRPFPPPLPPKYINTKIKLYTRTNSEGYSIKLWPKIDIRGSDFNPNRKITMFVVHGFASDGNDYWLKELKDAYLQRVDANVFIVDWAEGAKLLSYFQVASNTRIVGAELVRFGKHLIRLGLHPKNIHLIGHSLGAHIMSYMAKGIHSPSKYLALDPAQPGFEGASKKVKLTKGDAQYIDVIHTSAKPLIPFLGFGLMAPAGDVDFYMNGGTTQPGCLSDVKFPTIESIWDLATIDVESNESYVL</sequence>
<evidence type="ECO:0000256" key="3">
    <source>
        <dbReference type="ARBA" id="ARBA00022525"/>
    </source>
</evidence>
<evidence type="ECO:0000259" key="6">
    <source>
        <dbReference type="Pfam" id="PF00151"/>
    </source>
</evidence>
<dbReference type="SUPFAM" id="SSF53474">
    <property type="entry name" value="alpha/beta-Hydrolases"/>
    <property type="match status" value="1"/>
</dbReference>
<dbReference type="AlphaFoldDB" id="A0AAW1DCA3"/>
<evidence type="ECO:0000256" key="1">
    <source>
        <dbReference type="ARBA" id="ARBA00004613"/>
    </source>
</evidence>
<dbReference type="Pfam" id="PF00151">
    <property type="entry name" value="Lipase"/>
    <property type="match status" value="1"/>
</dbReference>
<keyword evidence="8" id="KW-1185">Reference proteome</keyword>
<dbReference type="GO" id="GO:0004806">
    <property type="term" value="F:triacylglycerol lipase activity"/>
    <property type="evidence" value="ECO:0007669"/>
    <property type="project" value="InterPro"/>
</dbReference>
<gene>
    <name evidence="7" type="ORF">O3M35_007490</name>
</gene>
<dbReference type="PRINTS" id="PR00823">
    <property type="entry name" value="PANCLIPASE"/>
</dbReference>
<accession>A0AAW1DCA3</accession>
<keyword evidence="3" id="KW-0964">Secreted</keyword>
<evidence type="ECO:0000256" key="2">
    <source>
        <dbReference type="ARBA" id="ARBA00010701"/>
    </source>
</evidence>
<reference evidence="7 8" key="1">
    <citation type="submission" date="2022-12" db="EMBL/GenBank/DDBJ databases">
        <title>Chromosome-level genome assembly of true bugs.</title>
        <authorList>
            <person name="Ma L."/>
            <person name="Li H."/>
        </authorList>
    </citation>
    <scope>NUCLEOTIDE SEQUENCE [LARGE SCALE GENOMIC DNA]</scope>
    <source>
        <strain evidence="7">Lab_2022b</strain>
    </source>
</reference>
<proteinExistence type="inferred from homology"/>
<keyword evidence="4" id="KW-1015">Disulfide bond</keyword>